<dbReference type="AlphaFoldDB" id="A0AAV5SW71"/>
<evidence type="ECO:0000313" key="1">
    <source>
        <dbReference type="EMBL" id="GMS87007.1"/>
    </source>
</evidence>
<accession>A0AAV5SW71</accession>
<gene>
    <name evidence="1" type="ORF">PENTCL1PPCAC_9182</name>
</gene>
<dbReference type="Proteomes" id="UP001432027">
    <property type="component" value="Unassembled WGS sequence"/>
</dbReference>
<dbReference type="EMBL" id="BTSX01000002">
    <property type="protein sequence ID" value="GMS87007.1"/>
    <property type="molecule type" value="Genomic_DNA"/>
</dbReference>
<sequence length="60" mass="6718">TGDDVREQLNSDRNVVERTETKIVESTIQRSNYKTANCGSCAHSKSVIGCEHRVFLQSYG</sequence>
<evidence type="ECO:0000313" key="2">
    <source>
        <dbReference type="Proteomes" id="UP001432027"/>
    </source>
</evidence>
<feature type="non-terminal residue" evidence="1">
    <location>
        <position position="1"/>
    </location>
</feature>
<name>A0AAV5SW71_9BILA</name>
<keyword evidence="2" id="KW-1185">Reference proteome</keyword>
<organism evidence="1 2">
    <name type="scientific">Pristionchus entomophagus</name>
    <dbReference type="NCBI Taxonomy" id="358040"/>
    <lineage>
        <taxon>Eukaryota</taxon>
        <taxon>Metazoa</taxon>
        <taxon>Ecdysozoa</taxon>
        <taxon>Nematoda</taxon>
        <taxon>Chromadorea</taxon>
        <taxon>Rhabditida</taxon>
        <taxon>Rhabditina</taxon>
        <taxon>Diplogasteromorpha</taxon>
        <taxon>Diplogasteroidea</taxon>
        <taxon>Neodiplogasteridae</taxon>
        <taxon>Pristionchus</taxon>
    </lineage>
</organism>
<comment type="caution">
    <text evidence="1">The sequence shown here is derived from an EMBL/GenBank/DDBJ whole genome shotgun (WGS) entry which is preliminary data.</text>
</comment>
<protein>
    <submittedName>
        <fullName evidence="1">Uncharacterized protein</fullName>
    </submittedName>
</protein>
<proteinExistence type="predicted"/>
<reference evidence="1" key="1">
    <citation type="submission" date="2023-10" db="EMBL/GenBank/DDBJ databases">
        <title>Genome assembly of Pristionchus species.</title>
        <authorList>
            <person name="Yoshida K."/>
            <person name="Sommer R.J."/>
        </authorList>
    </citation>
    <scope>NUCLEOTIDE SEQUENCE</scope>
    <source>
        <strain evidence="1">RS0144</strain>
    </source>
</reference>